<evidence type="ECO:0008006" key="4">
    <source>
        <dbReference type="Google" id="ProtNLM"/>
    </source>
</evidence>
<organism evidence="2 3">
    <name type="scientific">Psylliodes chrysocephalus</name>
    <dbReference type="NCBI Taxonomy" id="3402493"/>
    <lineage>
        <taxon>Eukaryota</taxon>
        <taxon>Metazoa</taxon>
        <taxon>Ecdysozoa</taxon>
        <taxon>Arthropoda</taxon>
        <taxon>Hexapoda</taxon>
        <taxon>Insecta</taxon>
        <taxon>Pterygota</taxon>
        <taxon>Neoptera</taxon>
        <taxon>Endopterygota</taxon>
        <taxon>Coleoptera</taxon>
        <taxon>Polyphaga</taxon>
        <taxon>Cucujiformia</taxon>
        <taxon>Chrysomeloidea</taxon>
        <taxon>Chrysomelidae</taxon>
        <taxon>Galerucinae</taxon>
        <taxon>Alticini</taxon>
        <taxon>Psylliodes</taxon>
    </lineage>
</organism>
<evidence type="ECO:0000313" key="2">
    <source>
        <dbReference type="EMBL" id="CAH1110453.1"/>
    </source>
</evidence>
<dbReference type="InterPro" id="IPR037448">
    <property type="entry name" value="Zig-8"/>
</dbReference>
<dbReference type="OrthoDB" id="6365338at2759"/>
<dbReference type="SUPFAM" id="SSF48726">
    <property type="entry name" value="Immunoglobulin"/>
    <property type="match status" value="1"/>
</dbReference>
<reference evidence="2" key="1">
    <citation type="submission" date="2022-01" db="EMBL/GenBank/DDBJ databases">
        <authorList>
            <person name="King R."/>
        </authorList>
    </citation>
    <scope>NUCLEOTIDE SEQUENCE</scope>
</reference>
<accession>A0A9P0D1R8</accession>
<evidence type="ECO:0000256" key="1">
    <source>
        <dbReference type="SAM" id="MobiDB-lite"/>
    </source>
</evidence>
<sequence length="234" mass="25998">MFVETLEFPQLILKITIITNVSTYNSTPLFFLQEINYDSPRGGVSVITEKGDNTVSYLLVQRARDSDSGKYTCNPSNANPKTLIVHVLNDDDRTYVPPKKRHRTSRSSSSSSSNSSSFSNSSSSSSSKSSTTKQKKNNINHTNEEVEIDAISDTQAICEQSLENNEILSTDSNYQRAINVNINDTNKEVEIMNVSNNQQMPVTGGAILDIFDTQSVEAIREQSRLKNNEILSTD</sequence>
<feature type="compositionally biased region" description="Low complexity" evidence="1">
    <location>
        <begin position="106"/>
        <end position="130"/>
    </location>
</feature>
<dbReference type="GO" id="GO:0050808">
    <property type="term" value="P:synapse organization"/>
    <property type="evidence" value="ECO:0007669"/>
    <property type="project" value="TreeGrafter"/>
</dbReference>
<feature type="region of interest" description="Disordered" evidence="1">
    <location>
        <begin position="89"/>
        <end position="147"/>
    </location>
</feature>
<keyword evidence="3" id="KW-1185">Reference proteome</keyword>
<dbReference type="AlphaFoldDB" id="A0A9P0D1R8"/>
<name>A0A9P0D1R8_9CUCU</name>
<gene>
    <name evidence="2" type="ORF">PSYICH_LOCUS10828</name>
</gene>
<dbReference type="PANTHER" id="PTHR23279:SF13">
    <property type="entry name" value="DEFECTIVE PROBOSCIS EXTENSION RESPONSE 21"/>
    <property type="match status" value="1"/>
</dbReference>
<dbReference type="PANTHER" id="PTHR23279">
    <property type="entry name" value="DEFECTIVE PROBOSCIS EXTENSION RESPONSE DPR -RELATED"/>
    <property type="match status" value="1"/>
</dbReference>
<dbReference type="GO" id="GO:0032589">
    <property type="term" value="C:neuron projection membrane"/>
    <property type="evidence" value="ECO:0007669"/>
    <property type="project" value="TreeGrafter"/>
</dbReference>
<dbReference type="InterPro" id="IPR036179">
    <property type="entry name" value="Ig-like_dom_sf"/>
</dbReference>
<dbReference type="EMBL" id="OV651817">
    <property type="protein sequence ID" value="CAH1110453.1"/>
    <property type="molecule type" value="Genomic_DNA"/>
</dbReference>
<evidence type="ECO:0000313" key="3">
    <source>
        <dbReference type="Proteomes" id="UP001153636"/>
    </source>
</evidence>
<protein>
    <recommendedName>
        <fullName evidence="4">Ig-like domain-containing protein</fullName>
    </recommendedName>
</protein>
<dbReference type="Proteomes" id="UP001153636">
    <property type="component" value="Chromosome 5"/>
</dbReference>
<proteinExistence type="predicted"/>